<evidence type="ECO:0000256" key="1">
    <source>
        <dbReference type="SAM" id="Coils"/>
    </source>
</evidence>
<evidence type="ECO:0000256" key="2">
    <source>
        <dbReference type="SAM" id="MobiDB-lite"/>
    </source>
</evidence>
<dbReference type="Proteomes" id="UP001303115">
    <property type="component" value="Unassembled WGS sequence"/>
</dbReference>
<feature type="region of interest" description="Disordered" evidence="2">
    <location>
        <begin position="269"/>
        <end position="300"/>
    </location>
</feature>
<reference evidence="4" key="1">
    <citation type="journal article" date="2023" name="Mol. Phylogenet. Evol.">
        <title>Genome-scale phylogeny and comparative genomics of the fungal order Sordariales.</title>
        <authorList>
            <person name="Hensen N."/>
            <person name="Bonometti L."/>
            <person name="Westerberg I."/>
            <person name="Brannstrom I.O."/>
            <person name="Guillou S."/>
            <person name="Cros-Aarteil S."/>
            <person name="Calhoun S."/>
            <person name="Haridas S."/>
            <person name="Kuo A."/>
            <person name="Mondo S."/>
            <person name="Pangilinan J."/>
            <person name="Riley R."/>
            <person name="LaButti K."/>
            <person name="Andreopoulos B."/>
            <person name="Lipzen A."/>
            <person name="Chen C."/>
            <person name="Yan M."/>
            <person name="Daum C."/>
            <person name="Ng V."/>
            <person name="Clum A."/>
            <person name="Steindorff A."/>
            <person name="Ohm R.A."/>
            <person name="Martin F."/>
            <person name="Silar P."/>
            <person name="Natvig D.O."/>
            <person name="Lalanne C."/>
            <person name="Gautier V."/>
            <person name="Ament-Velasquez S.L."/>
            <person name="Kruys A."/>
            <person name="Hutchinson M.I."/>
            <person name="Powell A.J."/>
            <person name="Barry K."/>
            <person name="Miller A.N."/>
            <person name="Grigoriev I.V."/>
            <person name="Debuchy R."/>
            <person name="Gladieux P."/>
            <person name="Hiltunen Thoren M."/>
            <person name="Johannesson H."/>
        </authorList>
    </citation>
    <scope>NUCLEOTIDE SEQUENCE [LARGE SCALE GENOMIC DNA]</scope>
    <source>
        <strain evidence="4">CBS 284.82</strain>
    </source>
</reference>
<evidence type="ECO:0000313" key="4">
    <source>
        <dbReference type="Proteomes" id="UP001303115"/>
    </source>
</evidence>
<organism evidence="3 4">
    <name type="scientific">Parachaetomium inaequale</name>
    <dbReference type="NCBI Taxonomy" id="2588326"/>
    <lineage>
        <taxon>Eukaryota</taxon>
        <taxon>Fungi</taxon>
        <taxon>Dikarya</taxon>
        <taxon>Ascomycota</taxon>
        <taxon>Pezizomycotina</taxon>
        <taxon>Sordariomycetes</taxon>
        <taxon>Sordariomycetidae</taxon>
        <taxon>Sordariales</taxon>
        <taxon>Chaetomiaceae</taxon>
        <taxon>Parachaetomium</taxon>
    </lineage>
</organism>
<feature type="coiled-coil region" evidence="1">
    <location>
        <begin position="436"/>
        <end position="463"/>
    </location>
</feature>
<feature type="compositionally biased region" description="Polar residues" evidence="2">
    <location>
        <begin position="361"/>
        <end position="372"/>
    </location>
</feature>
<feature type="region of interest" description="Disordered" evidence="2">
    <location>
        <begin position="321"/>
        <end position="394"/>
    </location>
</feature>
<evidence type="ECO:0000313" key="3">
    <source>
        <dbReference type="EMBL" id="KAK4043877.1"/>
    </source>
</evidence>
<keyword evidence="4" id="KW-1185">Reference proteome</keyword>
<feature type="compositionally biased region" description="Polar residues" evidence="2">
    <location>
        <begin position="209"/>
        <end position="223"/>
    </location>
</feature>
<gene>
    <name evidence="3" type="ORF">C8A01DRAFT_31976</name>
</gene>
<dbReference type="AlphaFoldDB" id="A0AAN6PN46"/>
<feature type="region of interest" description="Disordered" evidence="2">
    <location>
        <begin position="1"/>
        <end position="27"/>
    </location>
</feature>
<sequence length="560" mass="62532">METPSDSDSEQRAQGHRARKNAEDKLETMKNQSFAVQRYVDWHKAHDPQLADTEGSQAILDELCRSSQPKASEHIIWRNCKWVCKAIQKWMGKYENWEAATAGQNGTPMPYLVLPAQLRALRYLEPNGSPLPGRLRELLHGVDLEWYADGMEPSTWWKGAQLGDPAWRQNHMRPPPRYNGGQVKADELLALMKTAFSEEPDPAADPNHPATNNEPPRASKTSVDLNSATFLKQKNSALPDKPVDIQEQPRANLEAPGREASPVRAQLHSNRLDEDEGGGAILSNGPEKNTAPAALQHDVTVLRRSSRGGIDLRNIRAWKRDAGPGISPVSERTRRAISRGQESQGSSSSNVQELDFEVPSVNANPQPQTGTDVDSAAERAAGPDAPASPEPAPKLPDFGRALADQLGAMWTTMSKEFDEDLTSQLATIKGQMNGASEREETLRQEFEQRLRSMEAVIDKKVSEAKCDVEEKLKRVFEQRLADIDAAIDKKVSEARHSMEEKLKRELDVRDKKIQALQEGKNKKIQGLREENDRLKAEFDALKEGMVEIDDVVGKMRDRYL</sequence>
<comment type="caution">
    <text evidence="3">The sequence shown here is derived from an EMBL/GenBank/DDBJ whole genome shotgun (WGS) entry which is preliminary data.</text>
</comment>
<proteinExistence type="predicted"/>
<feature type="coiled-coil region" evidence="1">
    <location>
        <begin position="517"/>
        <end position="544"/>
    </location>
</feature>
<feature type="compositionally biased region" description="Low complexity" evidence="2">
    <location>
        <begin position="338"/>
        <end position="349"/>
    </location>
</feature>
<keyword evidence="1" id="KW-0175">Coiled coil</keyword>
<feature type="region of interest" description="Disordered" evidence="2">
    <location>
        <begin position="198"/>
        <end position="223"/>
    </location>
</feature>
<accession>A0AAN6PN46</accession>
<dbReference type="EMBL" id="MU854323">
    <property type="protein sequence ID" value="KAK4043877.1"/>
    <property type="molecule type" value="Genomic_DNA"/>
</dbReference>
<name>A0AAN6PN46_9PEZI</name>
<protein>
    <submittedName>
        <fullName evidence="3">Uncharacterized protein</fullName>
    </submittedName>
</protein>